<evidence type="ECO:0000259" key="12">
    <source>
        <dbReference type="Pfam" id="PF09335"/>
    </source>
</evidence>
<evidence type="ECO:0000256" key="10">
    <source>
        <dbReference type="SAM" id="MobiDB-lite"/>
    </source>
</evidence>
<comment type="similarity">
    <text evidence="3">Belongs to the TVP38/TMEM64 family.</text>
</comment>
<keyword evidence="8" id="KW-0333">Golgi apparatus</keyword>
<dbReference type="Proteomes" id="UP001201980">
    <property type="component" value="Unassembled WGS sequence"/>
</dbReference>
<evidence type="ECO:0000256" key="4">
    <source>
        <dbReference type="ARBA" id="ARBA00013533"/>
    </source>
</evidence>
<feature type="compositionally biased region" description="Polar residues" evidence="10">
    <location>
        <begin position="18"/>
        <end position="34"/>
    </location>
</feature>
<evidence type="ECO:0000256" key="2">
    <source>
        <dbReference type="ARBA" id="ARBA00004653"/>
    </source>
</evidence>
<feature type="compositionally biased region" description="Basic residues" evidence="10">
    <location>
        <begin position="38"/>
        <end position="51"/>
    </location>
</feature>
<dbReference type="PANTHER" id="PTHR47549:SF1">
    <property type="entry name" value="GOLGI APPARATUS MEMBRANE PROTEIN TVP38"/>
    <property type="match status" value="1"/>
</dbReference>
<evidence type="ECO:0000313" key="13">
    <source>
        <dbReference type="EMBL" id="KAJ2904716.1"/>
    </source>
</evidence>
<dbReference type="AlphaFoldDB" id="A0AAD5RUW1"/>
<comment type="subcellular location">
    <subcellularLocation>
        <location evidence="2">Golgi apparatus membrane</location>
        <topology evidence="2">Multi-pass membrane protein</topology>
    </subcellularLocation>
</comment>
<evidence type="ECO:0000256" key="9">
    <source>
        <dbReference type="ARBA" id="ARBA00023136"/>
    </source>
</evidence>
<proteinExistence type="inferred from homology"/>
<dbReference type="GO" id="GO:0000022">
    <property type="term" value="P:mitotic spindle elongation"/>
    <property type="evidence" value="ECO:0007669"/>
    <property type="project" value="TreeGrafter"/>
</dbReference>
<evidence type="ECO:0000256" key="1">
    <source>
        <dbReference type="ARBA" id="ARBA00002978"/>
    </source>
</evidence>
<evidence type="ECO:0000256" key="6">
    <source>
        <dbReference type="ARBA" id="ARBA00022692"/>
    </source>
</evidence>
<dbReference type="GO" id="GO:0016192">
    <property type="term" value="P:vesicle-mediated transport"/>
    <property type="evidence" value="ECO:0007669"/>
    <property type="project" value="TreeGrafter"/>
</dbReference>
<dbReference type="EMBL" id="JAKWBI020000046">
    <property type="protein sequence ID" value="KAJ2904716.1"/>
    <property type="molecule type" value="Genomic_DNA"/>
</dbReference>
<feature type="region of interest" description="Disordered" evidence="10">
    <location>
        <begin position="1"/>
        <end position="58"/>
    </location>
</feature>
<protein>
    <recommendedName>
        <fullName evidence="4">Golgi apparatus membrane protein TVP38</fullName>
    </recommendedName>
    <alternativeName>
        <fullName evidence="5">Golgi apparatus membrane protein tvp38</fullName>
    </alternativeName>
</protein>
<dbReference type="Pfam" id="PF09335">
    <property type="entry name" value="VTT_dom"/>
    <property type="match status" value="1"/>
</dbReference>
<evidence type="ECO:0000256" key="8">
    <source>
        <dbReference type="ARBA" id="ARBA00023034"/>
    </source>
</evidence>
<feature type="transmembrane region" description="Helical" evidence="11">
    <location>
        <begin position="144"/>
        <end position="174"/>
    </location>
</feature>
<keyword evidence="6 11" id="KW-0812">Transmembrane</keyword>
<name>A0AAD5RUW1_9PEZI</name>
<keyword evidence="9 11" id="KW-0472">Membrane</keyword>
<comment type="function">
    <text evidence="1">Golgi membrane protein involved in vesicular trafficking and spindle migration.</text>
</comment>
<feature type="domain" description="VTT" evidence="12">
    <location>
        <begin position="163"/>
        <end position="278"/>
    </location>
</feature>
<feature type="transmembrane region" description="Helical" evidence="11">
    <location>
        <begin position="257"/>
        <end position="276"/>
    </location>
</feature>
<dbReference type="GO" id="GO:0000139">
    <property type="term" value="C:Golgi membrane"/>
    <property type="evidence" value="ECO:0007669"/>
    <property type="project" value="UniProtKB-SubCell"/>
</dbReference>
<dbReference type="InterPro" id="IPR051076">
    <property type="entry name" value="Golgi_membrane_TVP38/TMEM64"/>
</dbReference>
<accession>A0AAD5RUW1</accession>
<dbReference type="InterPro" id="IPR032816">
    <property type="entry name" value="VTT_dom"/>
</dbReference>
<feature type="transmembrane region" description="Helical" evidence="11">
    <location>
        <begin position="104"/>
        <end position="123"/>
    </location>
</feature>
<reference evidence="13" key="1">
    <citation type="submission" date="2022-07" db="EMBL/GenBank/DDBJ databases">
        <title>Draft genome sequence of Zalerion maritima ATCC 34329, a (micro)plastics degrading marine fungus.</title>
        <authorList>
            <person name="Paco A."/>
            <person name="Goncalves M.F.M."/>
            <person name="Rocha-Santos T.A.P."/>
            <person name="Alves A."/>
        </authorList>
    </citation>
    <scope>NUCLEOTIDE SEQUENCE</scope>
    <source>
        <strain evidence="13">ATCC 34329</strain>
    </source>
</reference>
<keyword evidence="14" id="KW-1185">Reference proteome</keyword>
<evidence type="ECO:0000256" key="7">
    <source>
        <dbReference type="ARBA" id="ARBA00022989"/>
    </source>
</evidence>
<organism evidence="13 14">
    <name type="scientific">Zalerion maritima</name>
    <dbReference type="NCBI Taxonomy" id="339359"/>
    <lineage>
        <taxon>Eukaryota</taxon>
        <taxon>Fungi</taxon>
        <taxon>Dikarya</taxon>
        <taxon>Ascomycota</taxon>
        <taxon>Pezizomycotina</taxon>
        <taxon>Sordariomycetes</taxon>
        <taxon>Lulworthiomycetidae</taxon>
        <taxon>Lulworthiales</taxon>
        <taxon>Lulworthiaceae</taxon>
        <taxon>Zalerion</taxon>
    </lineage>
</organism>
<evidence type="ECO:0000313" key="14">
    <source>
        <dbReference type="Proteomes" id="UP001201980"/>
    </source>
</evidence>
<comment type="caution">
    <text evidence="13">The sequence shown here is derived from an EMBL/GenBank/DDBJ whole genome shotgun (WGS) entry which is preliminary data.</text>
</comment>
<evidence type="ECO:0000256" key="11">
    <source>
        <dbReference type="SAM" id="Phobius"/>
    </source>
</evidence>
<evidence type="ECO:0000256" key="5">
    <source>
        <dbReference type="ARBA" id="ARBA00020673"/>
    </source>
</evidence>
<feature type="transmembrane region" description="Helical" evidence="11">
    <location>
        <begin position="180"/>
        <end position="198"/>
    </location>
</feature>
<sequence length="409" mass="43898">MPQSPSLPDPESFASLASPEQASRTPSAPDTSSAPWVRRSHPRSHSSRRLRNPYSLARTSSGRSSLIASAKDPRAIIGRAIRAGNKILTNTGRAFLALSIPQRIAVGALALVAAVLSAAFLAYSDKIFVWLRPAADKWRNMAGGWILVFLAGVATAFPPLIGYSTVVMISGFLYGFPGGWPVVAAANVVGSTLSLILCRTVFSDYVHRVVGEDKRFVALGQVMRRDGLGMLTMIRVCPLPYSISNGFLAQVPSIKPWAFGLATGLSSPKLLVHVFIGSRLALLADEGDTMSTGDKVVNYISMGIGGIVGLTVGWLVYRRTMARAAELAAEEQSEAGDYAADLLREAGIDVDEEADLESGALGVDDDDISLWDTDTYDGQNSYRDDMPEEVEMVNGISPKVMTEAEMIKQ</sequence>
<feature type="transmembrane region" description="Helical" evidence="11">
    <location>
        <begin position="296"/>
        <end position="317"/>
    </location>
</feature>
<evidence type="ECO:0000256" key="3">
    <source>
        <dbReference type="ARBA" id="ARBA00008640"/>
    </source>
</evidence>
<dbReference type="PANTHER" id="PTHR47549">
    <property type="entry name" value="GOLGI APPARATUS MEMBRANE PROTEIN TVP38-RELATED"/>
    <property type="match status" value="1"/>
</dbReference>
<keyword evidence="7 11" id="KW-1133">Transmembrane helix</keyword>
<gene>
    <name evidence="13" type="ORF">MKZ38_007334</name>
</gene>